<dbReference type="CDD" id="cd06550">
    <property type="entry name" value="TM_ABC_iron-siderophores_like"/>
    <property type="match status" value="1"/>
</dbReference>
<protein>
    <submittedName>
        <fullName evidence="10">Zinc ABC transporter permease</fullName>
    </submittedName>
</protein>
<feature type="transmembrane region" description="Helical" evidence="9">
    <location>
        <begin position="42"/>
        <end position="61"/>
    </location>
</feature>
<dbReference type="PANTHER" id="PTHR30477:SF3">
    <property type="entry name" value="METAL TRANSPORT SYSTEM MEMBRANE PROTEIN CT_069-RELATED"/>
    <property type="match status" value="1"/>
</dbReference>
<dbReference type="InterPro" id="IPR001626">
    <property type="entry name" value="ABC_TroCD"/>
</dbReference>
<feature type="transmembrane region" description="Helical" evidence="9">
    <location>
        <begin position="188"/>
        <end position="216"/>
    </location>
</feature>
<reference evidence="10 11" key="1">
    <citation type="submission" date="2017-05" db="EMBL/GenBank/DDBJ databases">
        <title>Genome sequencing of Fusobacterium nucleatum subsp. polymorphum KCOM 1001 (=ChDC F119).</title>
        <authorList>
            <person name="Kook J.-K."/>
            <person name="Park S.-N."/>
            <person name="Lim Y.K."/>
            <person name="Roh H."/>
        </authorList>
    </citation>
    <scope>NUCLEOTIDE SEQUENCE [LARGE SCALE GENOMIC DNA]</scope>
    <source>
        <strain evidence="10 11">KCOM 1001</strain>
    </source>
</reference>
<dbReference type="FunFam" id="1.10.3470.10:FF:000003">
    <property type="entry name" value="Iron ABC transporter permease SitD"/>
    <property type="match status" value="1"/>
</dbReference>
<dbReference type="AlphaFoldDB" id="A0A246EDH5"/>
<evidence type="ECO:0000256" key="8">
    <source>
        <dbReference type="RuleBase" id="RU003943"/>
    </source>
</evidence>
<evidence type="ECO:0000256" key="6">
    <source>
        <dbReference type="ARBA" id="ARBA00022989"/>
    </source>
</evidence>
<name>A0A246EDH5_FUSNP</name>
<keyword evidence="4" id="KW-1003">Cell membrane</keyword>
<dbReference type="RefSeq" id="WP_088387536.1">
    <property type="nucleotide sequence ID" value="NZ_CP084152.1"/>
</dbReference>
<dbReference type="PANTHER" id="PTHR30477">
    <property type="entry name" value="ABC-TRANSPORTER METAL-BINDING PROTEIN"/>
    <property type="match status" value="1"/>
</dbReference>
<evidence type="ECO:0000256" key="1">
    <source>
        <dbReference type="ARBA" id="ARBA00004651"/>
    </source>
</evidence>
<feature type="transmembrane region" description="Helical" evidence="9">
    <location>
        <begin position="100"/>
        <end position="118"/>
    </location>
</feature>
<sequence length="305" mass="33070">MAEIFRLFLNSYTFKVVTLGCTLLGVVSAIIGTFAVLKKESLLGDGISHSALAGICLAFLLSGKKELYILLTGALLIGFLCIFLIHYIERNSKVKLDSAIALLLSTFFGLGLVLLTYLKKVPGAKKAGLNRFIFGQASTLIAKDIYLIIIVGLVLISLVILFWKEIKISIFQADYAKTLGIQSNKINFLVSTMIVVNVIIGIQIAGVILMTAMLVIPSVAARQWSKKLSIVTMLAGIIGGISGAMGSIISTLDASLPTGPLIILVSGIFVLISFLFSKKGIIARNYRIYIRNRKLRLQENKGDNI</sequence>
<feature type="transmembrane region" description="Helical" evidence="9">
    <location>
        <begin position="68"/>
        <end position="88"/>
    </location>
</feature>
<dbReference type="GO" id="GO:0071281">
    <property type="term" value="P:cellular response to iron ion"/>
    <property type="evidence" value="ECO:0007669"/>
    <property type="project" value="UniProtKB-ARBA"/>
</dbReference>
<keyword evidence="7 9" id="KW-0472">Membrane</keyword>
<feature type="transmembrane region" description="Helical" evidence="9">
    <location>
        <begin position="258"/>
        <end position="277"/>
    </location>
</feature>
<dbReference type="GO" id="GO:0010043">
    <property type="term" value="P:response to zinc ion"/>
    <property type="evidence" value="ECO:0007669"/>
    <property type="project" value="TreeGrafter"/>
</dbReference>
<comment type="similarity">
    <text evidence="2 8">Belongs to the ABC-3 integral membrane protein family.</text>
</comment>
<proteinExistence type="inferred from homology"/>
<comment type="subcellular location">
    <subcellularLocation>
        <location evidence="1 8">Cell membrane</location>
        <topology evidence="1 8">Multi-pass membrane protein</topology>
    </subcellularLocation>
</comment>
<keyword evidence="5 8" id="KW-0812">Transmembrane</keyword>
<gene>
    <name evidence="10" type="ORF">CA839_01235</name>
</gene>
<evidence type="ECO:0000256" key="4">
    <source>
        <dbReference type="ARBA" id="ARBA00022475"/>
    </source>
</evidence>
<evidence type="ECO:0000256" key="5">
    <source>
        <dbReference type="ARBA" id="ARBA00022692"/>
    </source>
</evidence>
<feature type="transmembrane region" description="Helical" evidence="9">
    <location>
        <begin position="12"/>
        <end position="36"/>
    </location>
</feature>
<feature type="transmembrane region" description="Helical" evidence="9">
    <location>
        <begin position="228"/>
        <end position="252"/>
    </location>
</feature>
<dbReference type="GO" id="GO:0055085">
    <property type="term" value="P:transmembrane transport"/>
    <property type="evidence" value="ECO:0007669"/>
    <property type="project" value="InterPro"/>
</dbReference>
<dbReference type="GO" id="GO:0043190">
    <property type="term" value="C:ATP-binding cassette (ABC) transporter complex"/>
    <property type="evidence" value="ECO:0007669"/>
    <property type="project" value="InterPro"/>
</dbReference>
<evidence type="ECO:0000313" key="11">
    <source>
        <dbReference type="Proteomes" id="UP000197470"/>
    </source>
</evidence>
<keyword evidence="3 8" id="KW-0813">Transport</keyword>
<dbReference type="Gene3D" id="1.10.3470.10">
    <property type="entry name" value="ABC transporter involved in vitamin B12 uptake, BtuC"/>
    <property type="match status" value="1"/>
</dbReference>
<evidence type="ECO:0000256" key="7">
    <source>
        <dbReference type="ARBA" id="ARBA00023136"/>
    </source>
</evidence>
<comment type="caution">
    <text evidence="10">The sequence shown here is derived from an EMBL/GenBank/DDBJ whole genome shotgun (WGS) entry which is preliminary data.</text>
</comment>
<keyword evidence="6 9" id="KW-1133">Transmembrane helix</keyword>
<dbReference type="SUPFAM" id="SSF81345">
    <property type="entry name" value="ABC transporter involved in vitamin B12 uptake, BtuC"/>
    <property type="match status" value="1"/>
</dbReference>
<organism evidence="10 11">
    <name type="scientific">Fusobacterium nucleatum subsp. polymorphum</name>
    <name type="common">Fusobacterium polymorphum</name>
    <dbReference type="NCBI Taxonomy" id="76857"/>
    <lineage>
        <taxon>Bacteria</taxon>
        <taxon>Fusobacteriati</taxon>
        <taxon>Fusobacteriota</taxon>
        <taxon>Fusobacteriia</taxon>
        <taxon>Fusobacteriales</taxon>
        <taxon>Fusobacteriaceae</taxon>
        <taxon>Fusobacterium</taxon>
    </lineage>
</organism>
<evidence type="ECO:0000256" key="2">
    <source>
        <dbReference type="ARBA" id="ARBA00008034"/>
    </source>
</evidence>
<feature type="transmembrane region" description="Helical" evidence="9">
    <location>
        <begin position="145"/>
        <end position="163"/>
    </location>
</feature>
<evidence type="ECO:0000256" key="9">
    <source>
        <dbReference type="SAM" id="Phobius"/>
    </source>
</evidence>
<evidence type="ECO:0000313" key="10">
    <source>
        <dbReference type="EMBL" id="OWP24675.1"/>
    </source>
</evidence>
<accession>A0A246EDH5</accession>
<dbReference type="EMBL" id="NHRT01000001">
    <property type="protein sequence ID" value="OWP24675.1"/>
    <property type="molecule type" value="Genomic_DNA"/>
</dbReference>
<dbReference type="Proteomes" id="UP000197470">
    <property type="component" value="Unassembled WGS sequence"/>
</dbReference>
<dbReference type="Pfam" id="PF00950">
    <property type="entry name" value="ABC-3"/>
    <property type="match status" value="1"/>
</dbReference>
<dbReference type="InterPro" id="IPR037294">
    <property type="entry name" value="ABC_BtuC-like"/>
</dbReference>
<evidence type="ECO:0000256" key="3">
    <source>
        <dbReference type="ARBA" id="ARBA00022448"/>
    </source>
</evidence>